<comment type="caution">
    <text evidence="3">The sequence shown here is derived from an EMBL/GenBank/DDBJ whole genome shotgun (WGS) entry which is preliminary data.</text>
</comment>
<protein>
    <recommendedName>
        <fullName evidence="2">Replication factor A C-terminal domain-containing protein</fullName>
    </recommendedName>
</protein>
<keyword evidence="4" id="KW-1185">Reference proteome</keyword>
<dbReference type="InterPro" id="IPR012340">
    <property type="entry name" value="NA-bd_OB-fold"/>
</dbReference>
<gene>
    <name evidence="3" type="ORF">CASFOL_035273</name>
</gene>
<feature type="domain" description="Replication factor A C-terminal" evidence="2">
    <location>
        <begin position="262"/>
        <end position="382"/>
    </location>
</feature>
<organism evidence="3 4">
    <name type="scientific">Castilleja foliolosa</name>
    <dbReference type="NCBI Taxonomy" id="1961234"/>
    <lineage>
        <taxon>Eukaryota</taxon>
        <taxon>Viridiplantae</taxon>
        <taxon>Streptophyta</taxon>
        <taxon>Embryophyta</taxon>
        <taxon>Tracheophyta</taxon>
        <taxon>Spermatophyta</taxon>
        <taxon>Magnoliopsida</taxon>
        <taxon>eudicotyledons</taxon>
        <taxon>Gunneridae</taxon>
        <taxon>Pentapetalae</taxon>
        <taxon>asterids</taxon>
        <taxon>lamiids</taxon>
        <taxon>Lamiales</taxon>
        <taxon>Orobanchaceae</taxon>
        <taxon>Pedicularideae</taxon>
        <taxon>Castillejinae</taxon>
        <taxon>Castilleja</taxon>
    </lineage>
</organism>
<dbReference type="InterPro" id="IPR013955">
    <property type="entry name" value="Rep_factor-A_C"/>
</dbReference>
<proteinExistence type="predicted"/>
<dbReference type="PANTHER" id="PTHR47165:SF4">
    <property type="entry name" value="OS03G0429900 PROTEIN"/>
    <property type="match status" value="1"/>
</dbReference>
<feature type="region of interest" description="Disordered" evidence="1">
    <location>
        <begin position="396"/>
        <end position="418"/>
    </location>
</feature>
<dbReference type="Gene3D" id="2.40.50.140">
    <property type="entry name" value="Nucleic acid-binding proteins"/>
    <property type="match status" value="2"/>
</dbReference>
<reference evidence="4" key="1">
    <citation type="journal article" date="2024" name="IScience">
        <title>Strigolactones Initiate the Formation of Haustorium-like Structures in Castilleja.</title>
        <authorList>
            <person name="Buerger M."/>
            <person name="Peterson D."/>
            <person name="Chory J."/>
        </authorList>
    </citation>
    <scope>NUCLEOTIDE SEQUENCE [LARGE SCALE GENOMIC DNA]</scope>
</reference>
<evidence type="ECO:0000259" key="2">
    <source>
        <dbReference type="Pfam" id="PF08646"/>
    </source>
</evidence>
<dbReference type="PANTHER" id="PTHR47165">
    <property type="entry name" value="OS03G0429900 PROTEIN"/>
    <property type="match status" value="1"/>
</dbReference>
<dbReference type="EMBL" id="JAVIJP010000066">
    <property type="protein sequence ID" value="KAL3620361.1"/>
    <property type="molecule type" value="Genomic_DNA"/>
</dbReference>
<dbReference type="Pfam" id="PF08646">
    <property type="entry name" value="Rep_fac-A_C"/>
    <property type="match status" value="1"/>
</dbReference>
<dbReference type="Proteomes" id="UP001632038">
    <property type="component" value="Unassembled WGS sequence"/>
</dbReference>
<name>A0ABD3BS64_9LAMI</name>
<dbReference type="AlphaFoldDB" id="A0ABD3BS64"/>
<sequence>MAFQRVRDIKEGEESGTIEIRVLKKWISKGKNEELCYQFVDACGDCIEATANVKDIEHFDSNIQLLSCYKVSGYIAIGCRTYMATVDHSASLVIGKKAKFDPAHDLSIPDVYFNFATYDALKNRLKNARLLTDYIGRVETNCLRTTRNGMILRKILIRDEMKKDVEITLWPDKAHLIGDKVIPGDIVAITSTSVTEYNGRLQLESTYLTNAFVNPDMPQTIDHIKRIMEVPAREPTARDDEMATLQHIKLISQQNIQTPKNFICKATIKSIHQDRTWYYVLCSKCGQKLYPQRRNNSLNFVCRDDDDIIPNFRYCVNATIEDPTGSTDTVFFNESMEAIVKISCEDVVNKHADTTNPKIVPEIIRSITNTTKLLNLTLKNDKQIVVNNVSNIASTPDTQSTSTVPGTSAFTPTTPVPKSTISKRTVIETPGQKDEARITDNKHRYYESYKYVNIFDDGNF</sequence>
<dbReference type="SUPFAM" id="SSF50249">
    <property type="entry name" value="Nucleic acid-binding proteins"/>
    <property type="match status" value="2"/>
</dbReference>
<evidence type="ECO:0000313" key="3">
    <source>
        <dbReference type="EMBL" id="KAL3620361.1"/>
    </source>
</evidence>
<evidence type="ECO:0000256" key="1">
    <source>
        <dbReference type="SAM" id="MobiDB-lite"/>
    </source>
</evidence>
<evidence type="ECO:0000313" key="4">
    <source>
        <dbReference type="Proteomes" id="UP001632038"/>
    </source>
</evidence>
<accession>A0ABD3BS64</accession>